<dbReference type="SUPFAM" id="SSF51445">
    <property type="entry name" value="(Trans)glycosidases"/>
    <property type="match status" value="1"/>
</dbReference>
<evidence type="ECO:0000256" key="4">
    <source>
        <dbReference type="ARBA" id="ARBA00022801"/>
    </source>
</evidence>
<keyword evidence="10" id="KW-1185">Reference proteome</keyword>
<dbReference type="Pfam" id="PF00933">
    <property type="entry name" value="Glyco_hydro_3"/>
    <property type="match status" value="1"/>
</dbReference>
<evidence type="ECO:0000256" key="6">
    <source>
        <dbReference type="SAM" id="SignalP"/>
    </source>
</evidence>
<dbReference type="Pfam" id="PF00144">
    <property type="entry name" value="Beta-lactamase"/>
    <property type="match status" value="1"/>
</dbReference>
<comment type="catalytic activity">
    <reaction evidence="1">
        <text>Hydrolysis of terminal non-reducing N-acetyl-D-hexosamine residues in N-acetyl-beta-D-hexosaminides.</text>
        <dbReference type="EC" id="3.2.1.52"/>
    </reaction>
</comment>
<dbReference type="Gene3D" id="3.40.710.10">
    <property type="entry name" value="DD-peptidase/beta-lactamase superfamily"/>
    <property type="match status" value="1"/>
</dbReference>
<evidence type="ECO:0000259" key="7">
    <source>
        <dbReference type="Pfam" id="PF00144"/>
    </source>
</evidence>
<comment type="caution">
    <text evidence="9">The sequence shown here is derived from an EMBL/GenBank/DDBJ whole genome shotgun (WGS) entry which is preliminary data.</text>
</comment>
<dbReference type="InterPro" id="IPR001466">
    <property type="entry name" value="Beta-lactam-related"/>
</dbReference>
<gene>
    <name evidence="9" type="ORF">GCM10011511_36000</name>
</gene>
<dbReference type="Gene3D" id="3.20.20.300">
    <property type="entry name" value="Glycoside hydrolase, family 3, N-terminal domain"/>
    <property type="match status" value="1"/>
</dbReference>
<feature type="domain" description="Beta-lactamase-related" evidence="7">
    <location>
        <begin position="614"/>
        <end position="976"/>
    </location>
</feature>
<evidence type="ECO:0000256" key="2">
    <source>
        <dbReference type="ARBA" id="ARBA00005336"/>
    </source>
</evidence>
<dbReference type="GO" id="GO:0009254">
    <property type="term" value="P:peptidoglycan turnover"/>
    <property type="evidence" value="ECO:0007669"/>
    <property type="project" value="TreeGrafter"/>
</dbReference>
<accession>A0A8J2UFF5</accession>
<evidence type="ECO:0000313" key="10">
    <source>
        <dbReference type="Proteomes" id="UP000607559"/>
    </source>
</evidence>
<dbReference type="GO" id="GO:0005975">
    <property type="term" value="P:carbohydrate metabolic process"/>
    <property type="evidence" value="ECO:0007669"/>
    <property type="project" value="InterPro"/>
</dbReference>
<evidence type="ECO:0000256" key="5">
    <source>
        <dbReference type="ARBA" id="ARBA00023295"/>
    </source>
</evidence>
<name>A0A8J2UFF5_9BACT</name>
<dbReference type="InterPro" id="IPR050226">
    <property type="entry name" value="NagZ_Beta-hexosaminidase"/>
</dbReference>
<reference evidence="9" key="2">
    <citation type="submission" date="2020-09" db="EMBL/GenBank/DDBJ databases">
        <authorList>
            <person name="Sun Q."/>
            <person name="Zhou Y."/>
        </authorList>
    </citation>
    <scope>NUCLEOTIDE SEQUENCE</scope>
    <source>
        <strain evidence="9">CGMCC 1.15448</strain>
    </source>
</reference>
<dbReference type="EC" id="3.2.1.52" evidence="3"/>
<reference evidence="9" key="1">
    <citation type="journal article" date="2014" name="Int. J. Syst. Evol. Microbiol.">
        <title>Complete genome sequence of Corynebacterium casei LMG S-19264T (=DSM 44701T), isolated from a smear-ripened cheese.</title>
        <authorList>
            <consortium name="US DOE Joint Genome Institute (JGI-PGF)"/>
            <person name="Walter F."/>
            <person name="Albersmeier A."/>
            <person name="Kalinowski J."/>
            <person name="Ruckert C."/>
        </authorList>
    </citation>
    <scope>NUCLEOTIDE SEQUENCE</scope>
    <source>
        <strain evidence="9">CGMCC 1.15448</strain>
    </source>
</reference>
<evidence type="ECO:0000256" key="1">
    <source>
        <dbReference type="ARBA" id="ARBA00001231"/>
    </source>
</evidence>
<sequence length="1020" mass="112901">MRKCIVLLPFLASMVHGLAQSSTLSADAWVDSVFRTLSPDQKLAQLMVIRLSGIDPTTHRTVFYDKDVESAISKYDVGGVCLFQGDPLTQADHINYYQSIAHTPILFCIDAENGLGMRMDSVEGLPRQMMLGATGDTALVYRYGQLVGIQCRRMGIQVNYAPVVDINNNPDNPVINDRSFGEDKLKVAEYGVQYMRGLQEEGVMACAKHFPGHGDVAVDSHLDLPVIDKNRRQLDSVELYPFKALFRAGVGSVMIAHLYIPAIDNAPNRATSLSYNNVTKLLRKQLHYQGISFTDALEMKGVAKFFPDGDASVQSLIAGNDMLCLPGDVALSLEKINAAIKAGKLRWKDIDARVKKVLFAKYEYGLAQWQPVNKVHLTADLNEGVTDMRHEVAVEALTLLRNEDPSVFPLRVAARSAAAGGAKDLVGTGLSPEKFAKPRKIAYVGMGLTEDNAFSRRMRTDYDAHVYFFDYDLDSAKAAAALELLSNRYEAIIIGLHNYARFPAHNFAISQPAAWLLHQLQQKEKAVTFFFGNPYAVKNSCDARTMIACYEDDSVTQTVAADLLNGKFIARGHLPVSVCAEWKAGAGVVAPARLLPVAGAASLRMDALRLRKIDAIAREAIGKKAAPGCVVLVAKDGRIAYEKAFGHMTYDGTEPVYPETIYDMASCTKICATTMAVMKLYDEGRLDLHRTLGDYLPWVKGSDKDTLQLWDILLHQAGLVPDVFFYKETIDSSKEGNLLPGFFTRTPDSTHDVRVAGNMYLRNDWRDTMELRIVQSPLGPRKYVYSDNDFIFLGLVVEAITGMSLDQYVKKTYYDPLGMTSTGFKPRDRFPLGRIAPTSDEVAFRRQLIRGDVHDPGAAMFGGVAGHAGLFSDAYDLAILEQMLLDGGTINGITFLKPSTIDLFTAYHSDISRRGLGFDKPEKDNARRKEPYPCLSASPETFGHTGFTGTCVWVDPKYNLIFIFLSNRVNPEQSNPRLGSLNIRGRIQETVYQAMGVDLGASTKAPAPPVKKKRRHHKRY</sequence>
<dbReference type="InterPro" id="IPR036962">
    <property type="entry name" value="Glyco_hydro_3_N_sf"/>
</dbReference>
<dbReference type="InterPro" id="IPR012338">
    <property type="entry name" value="Beta-lactam/transpept-like"/>
</dbReference>
<dbReference type="PANTHER" id="PTHR30480">
    <property type="entry name" value="BETA-HEXOSAMINIDASE-RELATED"/>
    <property type="match status" value="1"/>
</dbReference>
<keyword evidence="6" id="KW-0732">Signal</keyword>
<dbReference type="GO" id="GO:0004563">
    <property type="term" value="F:beta-N-acetylhexosaminidase activity"/>
    <property type="evidence" value="ECO:0007669"/>
    <property type="project" value="UniProtKB-EC"/>
</dbReference>
<dbReference type="SUPFAM" id="SSF56601">
    <property type="entry name" value="beta-lactamase/transpeptidase-like"/>
    <property type="match status" value="1"/>
</dbReference>
<dbReference type="Gene3D" id="3.40.50.1700">
    <property type="entry name" value="Glycoside hydrolase family 3 C-terminal domain"/>
    <property type="match status" value="1"/>
</dbReference>
<keyword evidence="4" id="KW-0378">Hydrolase</keyword>
<evidence type="ECO:0000256" key="3">
    <source>
        <dbReference type="ARBA" id="ARBA00012663"/>
    </source>
</evidence>
<dbReference type="InterPro" id="IPR036881">
    <property type="entry name" value="Glyco_hydro_3_C_sf"/>
</dbReference>
<dbReference type="AlphaFoldDB" id="A0A8J2UFF5"/>
<protein>
    <recommendedName>
        <fullName evidence="3">beta-N-acetylhexosaminidase</fullName>
        <ecNumber evidence="3">3.2.1.52</ecNumber>
    </recommendedName>
</protein>
<dbReference type="EMBL" id="BMJC01000004">
    <property type="protein sequence ID" value="GGB09280.1"/>
    <property type="molecule type" value="Genomic_DNA"/>
</dbReference>
<dbReference type="PANTHER" id="PTHR30480:SF13">
    <property type="entry name" value="BETA-HEXOSAMINIDASE"/>
    <property type="match status" value="1"/>
</dbReference>
<dbReference type="InterPro" id="IPR001764">
    <property type="entry name" value="Glyco_hydro_3_N"/>
</dbReference>
<dbReference type="RefSeq" id="WP_188934242.1">
    <property type="nucleotide sequence ID" value="NZ_BMJC01000004.1"/>
</dbReference>
<feature type="signal peptide" evidence="6">
    <location>
        <begin position="1"/>
        <end position="19"/>
    </location>
</feature>
<dbReference type="InterPro" id="IPR017853">
    <property type="entry name" value="GH"/>
</dbReference>
<evidence type="ECO:0000313" key="9">
    <source>
        <dbReference type="EMBL" id="GGB09280.1"/>
    </source>
</evidence>
<dbReference type="Proteomes" id="UP000607559">
    <property type="component" value="Unassembled WGS sequence"/>
</dbReference>
<organism evidence="9 10">
    <name type="scientific">Puia dinghuensis</name>
    <dbReference type="NCBI Taxonomy" id="1792502"/>
    <lineage>
        <taxon>Bacteria</taxon>
        <taxon>Pseudomonadati</taxon>
        <taxon>Bacteroidota</taxon>
        <taxon>Chitinophagia</taxon>
        <taxon>Chitinophagales</taxon>
        <taxon>Chitinophagaceae</taxon>
        <taxon>Puia</taxon>
    </lineage>
</organism>
<feature type="domain" description="Glycoside hydrolase family 3 N-terminal" evidence="8">
    <location>
        <begin position="40"/>
        <end position="358"/>
    </location>
</feature>
<evidence type="ECO:0000259" key="8">
    <source>
        <dbReference type="Pfam" id="PF00933"/>
    </source>
</evidence>
<keyword evidence="5" id="KW-0326">Glycosidase</keyword>
<feature type="chain" id="PRO_5035294254" description="beta-N-acetylhexosaminidase" evidence="6">
    <location>
        <begin position="20"/>
        <end position="1020"/>
    </location>
</feature>
<comment type="similarity">
    <text evidence="2">Belongs to the glycosyl hydrolase 3 family.</text>
</comment>
<proteinExistence type="inferred from homology"/>